<proteinExistence type="predicted"/>
<organism evidence="1 2">
    <name type="scientific">Apiospora arundinis</name>
    <dbReference type="NCBI Taxonomy" id="335852"/>
    <lineage>
        <taxon>Eukaryota</taxon>
        <taxon>Fungi</taxon>
        <taxon>Dikarya</taxon>
        <taxon>Ascomycota</taxon>
        <taxon>Pezizomycotina</taxon>
        <taxon>Sordariomycetes</taxon>
        <taxon>Xylariomycetidae</taxon>
        <taxon>Amphisphaeriales</taxon>
        <taxon>Apiosporaceae</taxon>
        <taxon>Apiospora</taxon>
    </lineage>
</organism>
<protein>
    <submittedName>
        <fullName evidence="1">Uncharacterized protein</fullName>
    </submittedName>
</protein>
<keyword evidence="2" id="KW-1185">Reference proteome</keyword>
<comment type="caution">
    <text evidence="1">The sequence shown here is derived from an EMBL/GenBank/DDBJ whole genome shotgun (WGS) entry which is preliminary data.</text>
</comment>
<evidence type="ECO:0000313" key="1">
    <source>
        <dbReference type="EMBL" id="KAK8868523.1"/>
    </source>
</evidence>
<dbReference type="EMBL" id="JAPCWZ010000004">
    <property type="protein sequence ID" value="KAK8868523.1"/>
    <property type="molecule type" value="Genomic_DNA"/>
</dbReference>
<accession>A0ABR2IVL3</accession>
<sequence>MPRSGIISIVAVVLFPPKRPELVCGHAPVDALQQVAELAPVFLNLPVGSAELADEAMDAVLVELVVAHLLFLFLGLGMVSVGLRVQPRDETDRHDEPEREFLVIGTHCGVAVVFARDAVAQVRDRRQGTDHILAHGLHADAERRLPRGDDAELLQAGQHLGQRREDAAGVRGRGGHVVGAHQHLESPGRLGVRRGQHTHQATGLQVDVGDPLAGPAGDGAGEVVQDLRLVELEVLVLEEEERAATQLVVDALADAQQVDKGPRLFRERELEGAIPFLQGVAVDGDVGALEASFFVDLEAELLRGEKLVWGSCQSFYYLTAHAFMGVDEREQGKGVRNTYLGGQL</sequence>
<evidence type="ECO:0000313" key="2">
    <source>
        <dbReference type="Proteomes" id="UP001390339"/>
    </source>
</evidence>
<reference evidence="1 2" key="1">
    <citation type="journal article" date="2024" name="IMA Fungus">
        <title>Apiospora arundinis, a panoply of carbohydrate-active enzymes and secondary metabolites.</title>
        <authorList>
            <person name="Sorensen T."/>
            <person name="Petersen C."/>
            <person name="Muurmann A.T."/>
            <person name="Christiansen J.V."/>
            <person name="Brundto M.L."/>
            <person name="Overgaard C.K."/>
            <person name="Boysen A.T."/>
            <person name="Wollenberg R.D."/>
            <person name="Larsen T.O."/>
            <person name="Sorensen J.L."/>
            <person name="Nielsen K.L."/>
            <person name="Sondergaard T.E."/>
        </authorList>
    </citation>
    <scope>NUCLEOTIDE SEQUENCE [LARGE SCALE GENOMIC DNA]</scope>
    <source>
        <strain evidence="1 2">AAU 773</strain>
    </source>
</reference>
<gene>
    <name evidence="1" type="ORF">PGQ11_007101</name>
</gene>
<dbReference type="Proteomes" id="UP001390339">
    <property type="component" value="Unassembled WGS sequence"/>
</dbReference>
<name>A0ABR2IVL3_9PEZI</name>